<evidence type="ECO:0000259" key="3">
    <source>
        <dbReference type="PROSITE" id="PS50405"/>
    </source>
</evidence>
<dbReference type="Pfam" id="PF13417">
    <property type="entry name" value="GST_N_3"/>
    <property type="match status" value="1"/>
</dbReference>
<dbReference type="Gene3D" id="3.40.30.10">
    <property type="entry name" value="Glutaredoxin"/>
    <property type="match status" value="1"/>
</dbReference>
<evidence type="ECO:0000313" key="4">
    <source>
        <dbReference type="EMBL" id="UYH51449.1"/>
    </source>
</evidence>
<dbReference type="SFLD" id="SFLDG00358">
    <property type="entry name" value="Main_(cytGST)"/>
    <property type="match status" value="1"/>
</dbReference>
<dbReference type="CDD" id="cd00299">
    <property type="entry name" value="GST_C_family"/>
    <property type="match status" value="1"/>
</dbReference>
<dbReference type="InterPro" id="IPR036249">
    <property type="entry name" value="Thioredoxin-like_sf"/>
</dbReference>
<dbReference type="InterPro" id="IPR004045">
    <property type="entry name" value="Glutathione_S-Trfase_N"/>
</dbReference>
<dbReference type="SUPFAM" id="SSF52833">
    <property type="entry name" value="Thioredoxin-like"/>
    <property type="match status" value="1"/>
</dbReference>
<dbReference type="Proteomes" id="UP001163831">
    <property type="component" value="Chromosome"/>
</dbReference>
<organism evidence="4 5">
    <name type="scientific">Candidatus Kirkpatrickella diaphorinae</name>
    <dbReference type="NCBI Taxonomy" id="2984322"/>
    <lineage>
        <taxon>Bacteria</taxon>
        <taxon>Pseudomonadati</taxon>
        <taxon>Pseudomonadota</taxon>
        <taxon>Alphaproteobacteria</taxon>
        <taxon>Acetobacterales</taxon>
        <taxon>Acetobacteraceae</taxon>
        <taxon>Candidatus Kirkpatrickella</taxon>
    </lineage>
</organism>
<accession>A0ABY6GJK4</accession>
<keyword evidence="5" id="KW-1185">Reference proteome</keyword>
<dbReference type="InterPro" id="IPR010987">
    <property type="entry name" value="Glutathione-S-Trfase_C-like"/>
</dbReference>
<dbReference type="SUPFAM" id="SSF47616">
    <property type="entry name" value="GST C-terminal domain-like"/>
    <property type="match status" value="1"/>
</dbReference>
<evidence type="ECO:0000259" key="2">
    <source>
        <dbReference type="PROSITE" id="PS50404"/>
    </source>
</evidence>
<dbReference type="EMBL" id="CP107052">
    <property type="protein sequence ID" value="UYH51449.1"/>
    <property type="molecule type" value="Genomic_DNA"/>
</dbReference>
<evidence type="ECO:0000313" key="5">
    <source>
        <dbReference type="Proteomes" id="UP001163831"/>
    </source>
</evidence>
<dbReference type="InterPro" id="IPR036282">
    <property type="entry name" value="Glutathione-S-Trfase_C_sf"/>
</dbReference>
<dbReference type="SFLD" id="SFLDS00019">
    <property type="entry name" value="Glutathione_Transferase_(cytos"/>
    <property type="match status" value="1"/>
</dbReference>
<dbReference type="Gene3D" id="1.20.1050.10">
    <property type="match status" value="1"/>
</dbReference>
<dbReference type="RefSeq" id="WP_319807043.1">
    <property type="nucleotide sequence ID" value="NZ_CP107052.1"/>
</dbReference>
<reference evidence="4" key="1">
    <citation type="submission" date="2022-10" db="EMBL/GenBank/DDBJ databases">
        <title>Candidatus Kirkpatrella diaphorinas gen. nov., sp. nov., an uncultured endosymbiont identified in a population of Diaphorina citri from Hawaii.</title>
        <authorList>
            <person name="Henry E.M."/>
            <person name="Carlson C.R."/>
            <person name="Kuo Y.-W."/>
        </authorList>
    </citation>
    <scope>NUCLEOTIDE SEQUENCE</scope>
    <source>
        <strain evidence="4">CADCRV1</strain>
    </source>
</reference>
<sequence>MRILYHLPLSPQSRLARLSLSERRIPFEMRVENVWESGEDFLALNPAREVPVLVEKSGLAIPGGSVIAEYLEEAYTGSTLLGHNLEERIETRRLLNWFDVKFNNEVSRNLLGEKVDKRISGRGTPDGTAIRAGYANLRFHLDYIGWLSETRAWLGGAQLTYADLAAAAHLSCLDFIGDIDWSRAPFAKDWYARVKSRPSFRALLHDKLPGFTPPPHYMDLDF</sequence>
<dbReference type="PROSITE" id="PS50405">
    <property type="entry name" value="GST_CTER"/>
    <property type="match status" value="1"/>
</dbReference>
<dbReference type="PANTHER" id="PTHR43969">
    <property type="entry name" value="GLUTATHIONE S TRANSFERASE D10, ISOFORM A-RELATED"/>
    <property type="match status" value="1"/>
</dbReference>
<dbReference type="PROSITE" id="PS50404">
    <property type="entry name" value="GST_NTER"/>
    <property type="match status" value="1"/>
</dbReference>
<protein>
    <submittedName>
        <fullName evidence="4">Glutathione S-transferase family protein</fullName>
    </submittedName>
</protein>
<evidence type="ECO:0000256" key="1">
    <source>
        <dbReference type="ARBA" id="ARBA00011738"/>
    </source>
</evidence>
<gene>
    <name evidence="4" type="ORF">N5W20_00770</name>
</gene>
<feature type="domain" description="GST C-terminal" evidence="3">
    <location>
        <begin position="84"/>
        <end position="216"/>
    </location>
</feature>
<proteinExistence type="predicted"/>
<dbReference type="CDD" id="cd00570">
    <property type="entry name" value="GST_N_family"/>
    <property type="match status" value="1"/>
</dbReference>
<comment type="subunit">
    <text evidence="1">Homodimer.</text>
</comment>
<name>A0ABY6GJK4_9PROT</name>
<dbReference type="InterPro" id="IPR040079">
    <property type="entry name" value="Glutathione_S-Trfase"/>
</dbReference>
<feature type="domain" description="GST N-terminal" evidence="2">
    <location>
        <begin position="1"/>
        <end position="79"/>
    </location>
</feature>
<dbReference type="PANTHER" id="PTHR43969:SF9">
    <property type="entry name" value="GLUTATHIONE S TRANSFERASE D10, ISOFORM A-RELATED"/>
    <property type="match status" value="1"/>
</dbReference>